<dbReference type="STRING" id="4537.A0A0E0K9D7"/>
<evidence type="ECO:0000313" key="7">
    <source>
        <dbReference type="EnsemblPlants" id="OPUNC03G05100.1"/>
    </source>
</evidence>
<keyword evidence="4" id="KW-0611">Plant defense</keyword>
<dbReference type="Pfam" id="PF16845">
    <property type="entry name" value="SQAPI"/>
    <property type="match status" value="1"/>
</dbReference>
<feature type="signal peptide" evidence="5">
    <location>
        <begin position="1"/>
        <end position="24"/>
    </location>
</feature>
<dbReference type="Gene3D" id="3.10.450.10">
    <property type="match status" value="1"/>
</dbReference>
<evidence type="ECO:0000256" key="1">
    <source>
        <dbReference type="ARBA" id="ARBA00007233"/>
    </source>
</evidence>
<keyword evidence="3" id="KW-0789">Thiol protease inhibitor</keyword>
<reference evidence="7" key="1">
    <citation type="submission" date="2015-04" db="UniProtKB">
        <authorList>
            <consortium name="EnsemblPlants"/>
        </authorList>
    </citation>
    <scope>IDENTIFICATION</scope>
</reference>
<feature type="domain" description="Cystatin" evidence="6">
    <location>
        <begin position="48"/>
        <end position="129"/>
    </location>
</feature>
<evidence type="ECO:0000256" key="2">
    <source>
        <dbReference type="ARBA" id="ARBA00022690"/>
    </source>
</evidence>
<evidence type="ECO:0000256" key="3">
    <source>
        <dbReference type="ARBA" id="ARBA00022704"/>
    </source>
</evidence>
<accession>A0A0E0K9D7</accession>
<dbReference type="Gramene" id="OPUNC03G05100.1">
    <property type="protein sequence ID" value="OPUNC03G05100.1"/>
    <property type="gene ID" value="OPUNC03G05100"/>
</dbReference>
<keyword evidence="5" id="KW-0732">Signal</keyword>
<reference evidence="7" key="2">
    <citation type="submission" date="2018-05" db="EMBL/GenBank/DDBJ databases">
        <title>OpunRS2 (Oryza punctata Reference Sequence Version 2).</title>
        <authorList>
            <person name="Zhang J."/>
            <person name="Kudrna D."/>
            <person name="Lee S."/>
            <person name="Talag J."/>
            <person name="Welchert J."/>
            <person name="Wing R.A."/>
        </authorList>
    </citation>
    <scope>NUCLEOTIDE SEQUENCE [LARGE SCALE GENOMIC DNA]</scope>
</reference>
<dbReference type="InterPro" id="IPR000010">
    <property type="entry name" value="Cystatin_dom"/>
</dbReference>
<evidence type="ECO:0000313" key="8">
    <source>
        <dbReference type="Proteomes" id="UP000026962"/>
    </source>
</evidence>
<evidence type="ECO:0000259" key="6">
    <source>
        <dbReference type="Pfam" id="PF16845"/>
    </source>
</evidence>
<sequence length="131" mass="13934">MRPSFLSTVVLSVMFTALLAVANGDVGNVTAAATPPPPSPAAAWTAVANVNDKSIQQVGQSAVRIYGLSTKKTYLKYVNVVSGQTQPYNGGYNYQLVVTVAGPGATTARYDAFMWGILGTTNWKLWSFTPK</sequence>
<protein>
    <submittedName>
        <fullName evidence="7">Cysteine proteinase inhibitor</fullName>
    </submittedName>
</protein>
<organism evidence="7">
    <name type="scientific">Oryza punctata</name>
    <name type="common">Red rice</name>
    <dbReference type="NCBI Taxonomy" id="4537"/>
    <lineage>
        <taxon>Eukaryota</taxon>
        <taxon>Viridiplantae</taxon>
        <taxon>Streptophyta</taxon>
        <taxon>Embryophyta</taxon>
        <taxon>Tracheophyta</taxon>
        <taxon>Spermatophyta</taxon>
        <taxon>Magnoliopsida</taxon>
        <taxon>Liliopsida</taxon>
        <taxon>Poales</taxon>
        <taxon>Poaceae</taxon>
        <taxon>BOP clade</taxon>
        <taxon>Oryzoideae</taxon>
        <taxon>Oryzeae</taxon>
        <taxon>Oryzinae</taxon>
        <taxon>Oryza</taxon>
    </lineage>
</organism>
<dbReference type="GO" id="GO:0006952">
    <property type="term" value="P:defense response"/>
    <property type="evidence" value="ECO:0007669"/>
    <property type="project" value="UniProtKB-KW"/>
</dbReference>
<dbReference type="Proteomes" id="UP000026962">
    <property type="component" value="Chromosome 3"/>
</dbReference>
<evidence type="ECO:0000256" key="4">
    <source>
        <dbReference type="ARBA" id="ARBA00022821"/>
    </source>
</evidence>
<dbReference type="SUPFAM" id="SSF54403">
    <property type="entry name" value="Cystatin/monellin"/>
    <property type="match status" value="1"/>
</dbReference>
<dbReference type="HOGENOM" id="CLU_113093_3_0_1"/>
<dbReference type="InterPro" id="IPR027214">
    <property type="entry name" value="Cystatin"/>
</dbReference>
<proteinExistence type="inferred from homology"/>
<dbReference type="CDD" id="cd00042">
    <property type="entry name" value="CY"/>
    <property type="match status" value="1"/>
</dbReference>
<comment type="similarity">
    <text evidence="1">Belongs to the cystatin family. Phytocystatin subfamily.</text>
</comment>
<keyword evidence="8" id="KW-1185">Reference proteome</keyword>
<dbReference type="EnsemblPlants" id="OPUNC03G05100.1">
    <property type="protein sequence ID" value="OPUNC03G05100.1"/>
    <property type="gene ID" value="OPUNC03G05100"/>
</dbReference>
<dbReference type="OMA" id="HAEESYT"/>
<dbReference type="PANTHER" id="PTHR47116">
    <property type="entry name" value="PHLOEM FILAMENT PROTEIN"/>
    <property type="match status" value="1"/>
</dbReference>
<dbReference type="InterPro" id="IPR046350">
    <property type="entry name" value="Cystatin_sf"/>
</dbReference>
<feature type="chain" id="PRO_5018591373" evidence="5">
    <location>
        <begin position="25"/>
        <end position="131"/>
    </location>
</feature>
<keyword evidence="2" id="KW-0646">Protease inhibitor</keyword>
<evidence type="ECO:0000256" key="5">
    <source>
        <dbReference type="SAM" id="SignalP"/>
    </source>
</evidence>
<dbReference type="eggNOG" id="ENOG502R60U">
    <property type="taxonomic scope" value="Eukaryota"/>
</dbReference>
<name>A0A0E0K9D7_ORYPU</name>
<dbReference type="GO" id="GO:0004869">
    <property type="term" value="F:cysteine-type endopeptidase inhibitor activity"/>
    <property type="evidence" value="ECO:0007669"/>
    <property type="project" value="UniProtKB-KW"/>
</dbReference>
<dbReference type="AlphaFoldDB" id="A0A0E0K9D7"/>